<comment type="similarity">
    <text evidence="1 8 9">Belongs to the bacterial ribosomal protein bL20 family.</text>
</comment>
<dbReference type="PROSITE" id="PS00937">
    <property type="entry name" value="RIBOSOMAL_L20"/>
    <property type="match status" value="1"/>
</dbReference>
<evidence type="ECO:0000256" key="7">
    <source>
        <dbReference type="ARBA" id="ARBA00035172"/>
    </source>
</evidence>
<dbReference type="Proteomes" id="UP000488506">
    <property type="component" value="Unassembled WGS sequence"/>
</dbReference>
<dbReference type="InterPro" id="IPR035566">
    <property type="entry name" value="Ribosomal_protein_bL20_C"/>
</dbReference>
<keyword evidence="2 8" id="KW-0699">rRNA-binding</keyword>
<keyword evidence="3 8" id="KW-0694">RNA-binding</keyword>
<comment type="caution">
    <text evidence="10">The sequence shown here is derived from an EMBL/GenBank/DDBJ whole genome shotgun (WGS) entry which is preliminary data.</text>
</comment>
<evidence type="ECO:0000256" key="6">
    <source>
        <dbReference type="ARBA" id="ARBA00024775"/>
    </source>
</evidence>
<evidence type="ECO:0000256" key="9">
    <source>
        <dbReference type="RuleBase" id="RU000560"/>
    </source>
</evidence>
<dbReference type="GO" id="GO:1990904">
    <property type="term" value="C:ribonucleoprotein complex"/>
    <property type="evidence" value="ECO:0007669"/>
    <property type="project" value="UniProtKB-KW"/>
</dbReference>
<evidence type="ECO:0000256" key="2">
    <source>
        <dbReference type="ARBA" id="ARBA00022730"/>
    </source>
</evidence>
<dbReference type="AlphaFoldDB" id="A0A833L254"/>
<dbReference type="SUPFAM" id="SSF74731">
    <property type="entry name" value="Ribosomal protein L20"/>
    <property type="match status" value="1"/>
</dbReference>
<gene>
    <name evidence="8" type="primary">rplT</name>
    <name evidence="10" type="ORF">FD145_194</name>
</gene>
<dbReference type="CDD" id="cd07026">
    <property type="entry name" value="Ribosomal_L20"/>
    <property type="match status" value="1"/>
</dbReference>
<evidence type="ECO:0000256" key="1">
    <source>
        <dbReference type="ARBA" id="ARBA00007698"/>
    </source>
</evidence>
<dbReference type="GO" id="GO:0005840">
    <property type="term" value="C:ribosome"/>
    <property type="evidence" value="ECO:0007669"/>
    <property type="project" value="UniProtKB-KW"/>
</dbReference>
<evidence type="ECO:0000313" key="10">
    <source>
        <dbReference type="EMBL" id="KAF0135056.1"/>
    </source>
</evidence>
<dbReference type="PANTHER" id="PTHR10986">
    <property type="entry name" value="39S RIBOSOMAL PROTEIN L20"/>
    <property type="match status" value="1"/>
</dbReference>
<dbReference type="GO" id="GO:0006412">
    <property type="term" value="P:translation"/>
    <property type="evidence" value="ECO:0007669"/>
    <property type="project" value="InterPro"/>
</dbReference>
<protein>
    <recommendedName>
        <fullName evidence="7 8">Large ribosomal subunit protein bL20</fullName>
    </recommendedName>
</protein>
<dbReference type="Pfam" id="PF00453">
    <property type="entry name" value="Ribosomal_L20"/>
    <property type="match status" value="1"/>
</dbReference>
<dbReference type="InterPro" id="IPR049946">
    <property type="entry name" value="RIBOSOMAL_L20_CS"/>
</dbReference>
<name>A0A833L254_UNCSA</name>
<evidence type="ECO:0000256" key="4">
    <source>
        <dbReference type="ARBA" id="ARBA00022980"/>
    </source>
</evidence>
<dbReference type="GO" id="GO:0019843">
    <property type="term" value="F:rRNA binding"/>
    <property type="evidence" value="ECO:0007669"/>
    <property type="project" value="UniProtKB-UniRule"/>
</dbReference>
<proteinExistence type="inferred from homology"/>
<dbReference type="FunFam" id="1.10.1900.20:FF:000001">
    <property type="entry name" value="50S ribosomal protein L20"/>
    <property type="match status" value="1"/>
</dbReference>
<evidence type="ECO:0000256" key="8">
    <source>
        <dbReference type="HAMAP-Rule" id="MF_00382"/>
    </source>
</evidence>
<evidence type="ECO:0000313" key="11">
    <source>
        <dbReference type="Proteomes" id="UP000488506"/>
    </source>
</evidence>
<keyword evidence="4 8" id="KW-0689">Ribosomal protein</keyword>
<keyword evidence="5 8" id="KW-0687">Ribonucleoprotein</keyword>
<comment type="function">
    <text evidence="6 8 9">Binds directly to 23S ribosomal RNA and is necessary for the in vitro assembly process of the 50S ribosomal subunit. It is not involved in the protein synthesizing functions of that subunit.</text>
</comment>
<evidence type="ECO:0000256" key="5">
    <source>
        <dbReference type="ARBA" id="ARBA00023274"/>
    </source>
</evidence>
<dbReference type="Gene3D" id="6.10.160.10">
    <property type="match status" value="1"/>
</dbReference>
<evidence type="ECO:0000256" key="3">
    <source>
        <dbReference type="ARBA" id="ARBA00022884"/>
    </source>
</evidence>
<dbReference type="InterPro" id="IPR005813">
    <property type="entry name" value="Ribosomal_bL20"/>
</dbReference>
<dbReference type="NCBIfam" id="TIGR01032">
    <property type="entry name" value="rplT_bact"/>
    <property type="match status" value="1"/>
</dbReference>
<dbReference type="PRINTS" id="PR00062">
    <property type="entry name" value="RIBOSOMALL20"/>
</dbReference>
<sequence length="114" mass="13189">MVRVKRGNVARKRRKKVLKRAKGFTGSLSRLFRPAKQAVMHAMSYATADRRTQKGNIRKLWITRINGALRQFNISYNKFINGLKKKKIVINRKMLSDLAIFDPKAFAKIVESVK</sequence>
<dbReference type="GO" id="GO:0003735">
    <property type="term" value="F:structural constituent of ribosome"/>
    <property type="evidence" value="ECO:0007669"/>
    <property type="project" value="InterPro"/>
</dbReference>
<dbReference type="HAMAP" id="MF_00382">
    <property type="entry name" value="Ribosomal_bL20"/>
    <property type="match status" value="1"/>
</dbReference>
<accession>A0A833L254</accession>
<dbReference type="Gene3D" id="1.10.1900.20">
    <property type="entry name" value="Ribosomal protein L20"/>
    <property type="match status" value="1"/>
</dbReference>
<dbReference type="EMBL" id="WPAF01000002">
    <property type="protein sequence ID" value="KAF0135056.1"/>
    <property type="molecule type" value="Genomic_DNA"/>
</dbReference>
<organism evidence="10 11">
    <name type="scientific">Candidatus Saganbacteria bacterium</name>
    <dbReference type="NCBI Taxonomy" id="2575572"/>
    <lineage>
        <taxon>Bacteria</taxon>
        <taxon>Bacillati</taxon>
        <taxon>Saganbacteria</taxon>
    </lineage>
</organism>
<reference evidence="10 11" key="1">
    <citation type="submission" date="2019-12" db="EMBL/GenBank/DDBJ databases">
        <authorList>
            <person name="Wolfe R."/>
            <person name="Danczak R."/>
            <person name="Wilkins M."/>
        </authorList>
    </citation>
    <scope>NUCLEOTIDE SEQUENCE [LARGE SCALE GENOMIC DNA]</scope>
    <source>
        <strain evidence="10">X2_MaxBin.013</strain>
    </source>
</reference>
<dbReference type="GO" id="GO:0000027">
    <property type="term" value="P:ribosomal large subunit assembly"/>
    <property type="evidence" value="ECO:0007669"/>
    <property type="project" value="UniProtKB-UniRule"/>
</dbReference>